<dbReference type="Proteomes" id="UP000262257">
    <property type="component" value="Unassembled WGS sequence"/>
</dbReference>
<organism evidence="1 2">
    <name type="scientific">Acinetobacter radioresistens</name>
    <dbReference type="NCBI Taxonomy" id="40216"/>
    <lineage>
        <taxon>Bacteria</taxon>
        <taxon>Pseudomonadati</taxon>
        <taxon>Pseudomonadota</taxon>
        <taxon>Gammaproteobacteria</taxon>
        <taxon>Moraxellales</taxon>
        <taxon>Moraxellaceae</taxon>
        <taxon>Acinetobacter</taxon>
    </lineage>
</organism>
<evidence type="ECO:0000313" key="1">
    <source>
        <dbReference type="EMBL" id="HCM30983.1"/>
    </source>
</evidence>
<evidence type="ECO:0000313" key="2">
    <source>
        <dbReference type="Proteomes" id="UP000262257"/>
    </source>
</evidence>
<name>A0A3D3FYW1_ACIRA</name>
<dbReference type="EMBL" id="DPXL01000060">
    <property type="protein sequence ID" value="HCM30983.1"/>
    <property type="molecule type" value="Genomic_DNA"/>
</dbReference>
<protein>
    <submittedName>
        <fullName evidence="1">Phage portal protein</fullName>
    </submittedName>
</protein>
<dbReference type="InterPro" id="IPR006427">
    <property type="entry name" value="Portal_HK97"/>
</dbReference>
<dbReference type="Pfam" id="PF04860">
    <property type="entry name" value="Phage_portal"/>
    <property type="match status" value="1"/>
</dbReference>
<accession>A0A3D3FYW1</accession>
<dbReference type="NCBIfam" id="TIGR01537">
    <property type="entry name" value="portal_HK97"/>
    <property type="match status" value="1"/>
</dbReference>
<dbReference type="InterPro" id="IPR006944">
    <property type="entry name" value="Phage/GTA_portal"/>
</dbReference>
<reference evidence="1 2" key="1">
    <citation type="journal article" date="2018" name="Nat. Biotechnol.">
        <title>A standardized bacterial taxonomy based on genome phylogeny substantially revises the tree of life.</title>
        <authorList>
            <person name="Parks D.H."/>
            <person name="Chuvochina M."/>
            <person name="Waite D.W."/>
            <person name="Rinke C."/>
            <person name="Skarshewski A."/>
            <person name="Chaumeil P.A."/>
            <person name="Hugenholtz P."/>
        </authorList>
    </citation>
    <scope>NUCLEOTIDE SEQUENCE [LARGE SCALE GENOMIC DNA]</scope>
    <source>
        <strain evidence="1">UBA10045</strain>
    </source>
</reference>
<gene>
    <name evidence="1" type="ORF">DIC32_04655</name>
</gene>
<proteinExistence type="predicted"/>
<sequence length="470" mass="52441">MGIFDRLFRKKSLQSVHSNQGWTSLFVQEPYSGAWQKNDELTREDMTAHHAVFTCVSLISQDIGKMPIQLKKQQKGVLVRAEIPSKFRVLNKPNRFQIWQQFSEHWTTSLLLRGNTYVLKRRDIFGEVTELVVLNPDLCKPLIDDNGNVFYQLGQDRLSQADSVIVPASEIIHDRINCFYHPLVGLSPITACALAAGQGIEIQKQSRNLFRNNSRPAGVLTAPGAIPREKAEELQSRWNANYSGANVGKTAVLGDGMTFQTIAISAIDAQLIEQLEMTAKIICSVFHVPPFKIGLAQVPNGKVSEHNEIYYSDCLQSYIESRENLLDDGLQLKADGVEAFLDLDVLIRMDSTSLMAHLKDGVGAGLIAPNEGRAKLGYLPVEGGDSPMIQQQNFSLAALAKRDAQDDPFGNSEQPIAGKSQYKGVFKPENKYKSGQFVTHKGSLWHCEKDHLGEFSHENFKLAQKKWGDE</sequence>
<comment type="caution">
    <text evidence="1">The sequence shown here is derived from an EMBL/GenBank/DDBJ whole genome shotgun (WGS) entry which is preliminary data.</text>
</comment>
<dbReference type="AlphaFoldDB" id="A0A3D3FYW1"/>